<comment type="similarity">
    <text evidence="7">Belongs to the binding-protein-dependent transport system permease family.</text>
</comment>
<dbReference type="AlphaFoldDB" id="A0A2R4XM47"/>
<comment type="subcellular location">
    <subcellularLocation>
        <location evidence="1 7">Cell membrane</location>
        <topology evidence="1 7">Multi-pass membrane protein</topology>
    </subcellularLocation>
</comment>
<dbReference type="Proteomes" id="UP000244571">
    <property type="component" value="Chromosome"/>
</dbReference>
<name>A0A2R4XM47_9BURK</name>
<accession>A0A2R4XM47</accession>
<keyword evidence="3" id="KW-1003">Cell membrane</keyword>
<feature type="transmembrane region" description="Helical" evidence="7">
    <location>
        <begin position="273"/>
        <end position="295"/>
    </location>
</feature>
<feature type="domain" description="ABC transmembrane type-1" evidence="8">
    <location>
        <begin position="100"/>
        <end position="292"/>
    </location>
</feature>
<keyword evidence="5 7" id="KW-1133">Transmembrane helix</keyword>
<feature type="transmembrane region" description="Helical" evidence="7">
    <location>
        <begin position="173"/>
        <end position="193"/>
    </location>
</feature>
<dbReference type="EMBL" id="CP028901">
    <property type="protein sequence ID" value="AWB34876.1"/>
    <property type="molecule type" value="Genomic_DNA"/>
</dbReference>
<dbReference type="SUPFAM" id="SSF161098">
    <property type="entry name" value="MetI-like"/>
    <property type="match status" value="1"/>
</dbReference>
<feature type="transmembrane region" description="Helical" evidence="7">
    <location>
        <begin position="229"/>
        <end position="253"/>
    </location>
</feature>
<keyword evidence="4 7" id="KW-0812">Transmembrane</keyword>
<dbReference type="CDD" id="cd06261">
    <property type="entry name" value="TM_PBP2"/>
    <property type="match status" value="1"/>
</dbReference>
<evidence type="ECO:0000256" key="3">
    <source>
        <dbReference type="ARBA" id="ARBA00022475"/>
    </source>
</evidence>
<evidence type="ECO:0000256" key="7">
    <source>
        <dbReference type="RuleBase" id="RU363032"/>
    </source>
</evidence>
<evidence type="ECO:0000256" key="4">
    <source>
        <dbReference type="ARBA" id="ARBA00022692"/>
    </source>
</evidence>
<dbReference type="Pfam" id="PF00528">
    <property type="entry name" value="BPD_transp_1"/>
    <property type="match status" value="1"/>
</dbReference>
<organism evidence="9 10">
    <name type="scientific">Orrella marina</name>
    <dbReference type="NCBI Taxonomy" id="2163011"/>
    <lineage>
        <taxon>Bacteria</taxon>
        <taxon>Pseudomonadati</taxon>
        <taxon>Pseudomonadota</taxon>
        <taxon>Betaproteobacteria</taxon>
        <taxon>Burkholderiales</taxon>
        <taxon>Alcaligenaceae</taxon>
        <taxon>Orrella</taxon>
    </lineage>
</organism>
<sequence>MKRRVLTNSLWLWSKMMLSVLAIAFAVFYLIRAVPGDITDLHAATGDLTTSDQARMREELGLNASVIEQFAGWLSHAVRGDLGVSLRFQTPVTTMLLDALPDTVMLASAALLIGLFVGGSIALLACAYPQGPFKRIVEALNIWSIAMPTFCIGIIGVLTFSIWLQWLPIRGQLLLPVLIIGLDVAGQVVKPLYEELMDVTRRGFVRTAQSKGLNGWQIAWRHLLPNSSAVVISLIGVIFGTLIGGALTMEVIFGLNGVGGLTFTAIQGRDYPLVQAGLIWMAAAVILVNALAKVLSVAIDPRLRSAE</sequence>
<feature type="transmembrane region" description="Helical" evidence="7">
    <location>
        <begin position="140"/>
        <end position="167"/>
    </location>
</feature>
<proteinExistence type="inferred from homology"/>
<dbReference type="OrthoDB" id="9805855at2"/>
<protein>
    <submittedName>
        <fullName evidence="9">ABC transporter permease</fullName>
    </submittedName>
</protein>
<dbReference type="PROSITE" id="PS50928">
    <property type="entry name" value="ABC_TM1"/>
    <property type="match status" value="1"/>
</dbReference>
<evidence type="ECO:0000256" key="2">
    <source>
        <dbReference type="ARBA" id="ARBA00022448"/>
    </source>
</evidence>
<evidence type="ECO:0000256" key="6">
    <source>
        <dbReference type="ARBA" id="ARBA00023136"/>
    </source>
</evidence>
<feature type="transmembrane region" description="Helical" evidence="7">
    <location>
        <begin position="104"/>
        <end position="128"/>
    </location>
</feature>
<dbReference type="InterPro" id="IPR000515">
    <property type="entry name" value="MetI-like"/>
</dbReference>
<keyword evidence="10" id="KW-1185">Reference proteome</keyword>
<dbReference type="KEGG" id="boz:DBV39_15340"/>
<evidence type="ECO:0000259" key="8">
    <source>
        <dbReference type="PROSITE" id="PS50928"/>
    </source>
</evidence>
<dbReference type="Pfam" id="PF19300">
    <property type="entry name" value="BPD_transp_1_N"/>
    <property type="match status" value="1"/>
</dbReference>
<dbReference type="GO" id="GO:0055085">
    <property type="term" value="P:transmembrane transport"/>
    <property type="evidence" value="ECO:0007669"/>
    <property type="project" value="InterPro"/>
</dbReference>
<evidence type="ECO:0000313" key="9">
    <source>
        <dbReference type="EMBL" id="AWB34876.1"/>
    </source>
</evidence>
<dbReference type="PANTHER" id="PTHR43163:SF6">
    <property type="entry name" value="DIPEPTIDE TRANSPORT SYSTEM PERMEASE PROTEIN DPPB-RELATED"/>
    <property type="match status" value="1"/>
</dbReference>
<evidence type="ECO:0000256" key="5">
    <source>
        <dbReference type="ARBA" id="ARBA00022989"/>
    </source>
</evidence>
<evidence type="ECO:0000313" key="10">
    <source>
        <dbReference type="Proteomes" id="UP000244571"/>
    </source>
</evidence>
<keyword evidence="6 7" id="KW-0472">Membrane</keyword>
<dbReference type="PANTHER" id="PTHR43163">
    <property type="entry name" value="DIPEPTIDE TRANSPORT SYSTEM PERMEASE PROTEIN DPPB-RELATED"/>
    <property type="match status" value="1"/>
</dbReference>
<gene>
    <name evidence="9" type="ORF">DBV39_15340</name>
</gene>
<dbReference type="Gene3D" id="1.10.3720.10">
    <property type="entry name" value="MetI-like"/>
    <property type="match status" value="1"/>
</dbReference>
<dbReference type="RefSeq" id="WP_108622286.1">
    <property type="nucleotide sequence ID" value="NZ_CP028901.1"/>
</dbReference>
<dbReference type="GO" id="GO:0005886">
    <property type="term" value="C:plasma membrane"/>
    <property type="evidence" value="ECO:0007669"/>
    <property type="project" value="UniProtKB-SubCell"/>
</dbReference>
<dbReference type="InterPro" id="IPR045621">
    <property type="entry name" value="BPD_transp_1_N"/>
</dbReference>
<reference evidence="9 10" key="1">
    <citation type="submission" date="2018-04" db="EMBL/GenBank/DDBJ databases">
        <title>Bordetella sp. HZ20 isolated from seawater.</title>
        <authorList>
            <person name="Sun C."/>
        </authorList>
    </citation>
    <scope>NUCLEOTIDE SEQUENCE [LARGE SCALE GENOMIC DNA]</scope>
    <source>
        <strain evidence="9 10">HZ20</strain>
    </source>
</reference>
<dbReference type="InterPro" id="IPR035906">
    <property type="entry name" value="MetI-like_sf"/>
</dbReference>
<evidence type="ECO:0000256" key="1">
    <source>
        <dbReference type="ARBA" id="ARBA00004651"/>
    </source>
</evidence>
<keyword evidence="2 7" id="KW-0813">Transport</keyword>